<gene>
    <name evidence="8" type="ORF">MFLO_08652</name>
</gene>
<comment type="cofactor">
    <cofactor evidence="2">
        <name>Zn(2+)</name>
        <dbReference type="ChEBI" id="CHEBI:29105"/>
    </cofactor>
</comment>
<evidence type="ECO:0000256" key="5">
    <source>
        <dbReference type="ARBA" id="ARBA00022723"/>
    </source>
</evidence>
<comment type="catalytic activity">
    <reaction evidence="1">
        <text>L-ribulose 5-phosphate = D-xylulose 5-phosphate</text>
        <dbReference type="Rhea" id="RHEA:22368"/>
        <dbReference type="ChEBI" id="CHEBI:57737"/>
        <dbReference type="ChEBI" id="CHEBI:58226"/>
        <dbReference type="EC" id="5.1.3.4"/>
    </reaction>
</comment>
<accession>A0ABN0REU1</accession>
<organism evidence="8 9">
    <name type="scientific">Listeria floridensis FSL S10-1187</name>
    <dbReference type="NCBI Taxonomy" id="1265817"/>
    <lineage>
        <taxon>Bacteria</taxon>
        <taxon>Bacillati</taxon>
        <taxon>Bacillota</taxon>
        <taxon>Bacilli</taxon>
        <taxon>Bacillales</taxon>
        <taxon>Listeriaceae</taxon>
        <taxon>Listeria</taxon>
    </lineage>
</organism>
<dbReference type="Proteomes" id="UP000019249">
    <property type="component" value="Unassembled WGS sequence"/>
</dbReference>
<dbReference type="PANTHER" id="PTHR22789:SF8">
    <property type="entry name" value="L-RIBULOSE-5-PHOSPHATE 4-EPIMERASE SGBE"/>
    <property type="match status" value="1"/>
</dbReference>
<evidence type="ECO:0000313" key="9">
    <source>
        <dbReference type="Proteomes" id="UP000019249"/>
    </source>
</evidence>
<dbReference type="SUPFAM" id="SSF53639">
    <property type="entry name" value="AraD/HMP-PK domain-like"/>
    <property type="match status" value="1"/>
</dbReference>
<evidence type="ECO:0000256" key="4">
    <source>
        <dbReference type="ARBA" id="ARBA00013186"/>
    </source>
</evidence>
<keyword evidence="6" id="KW-0862">Zinc</keyword>
<keyword evidence="9" id="KW-1185">Reference proteome</keyword>
<evidence type="ECO:0000313" key="8">
    <source>
        <dbReference type="EMBL" id="EUJ31668.1"/>
    </source>
</evidence>
<proteinExistence type="inferred from homology"/>
<dbReference type="PANTHER" id="PTHR22789">
    <property type="entry name" value="FUCULOSE PHOSPHATE ALDOLASE"/>
    <property type="match status" value="1"/>
</dbReference>
<sequence length="235" mass="25777">MNQERIKQLKQEVCEANLALPRAGLVKLTWGNVSVKDEAAGVIVIKPSGVAYDAMTPDKMVVTNLEGNLFTGQLKPSSDLATHVVLYQNFPEVSAIVHTHSKWAVSFAQAGRDIPAYGTTHADAFYGAVPCTRMLSKAEIERGYEQETGRVIIEAFNKRQIDPNAVPGVVVRGHGPFSWGKNSKQAVENSIILDEVAEMALATELLSGGEIQPIPSFLLDKHYWRKHGKTAYYGQ</sequence>
<evidence type="ECO:0000256" key="6">
    <source>
        <dbReference type="ARBA" id="ARBA00022833"/>
    </source>
</evidence>
<dbReference type="Pfam" id="PF00596">
    <property type="entry name" value="Aldolase_II"/>
    <property type="match status" value="1"/>
</dbReference>
<feature type="domain" description="Class II aldolase/adducin N-terminal" evidence="7">
    <location>
        <begin position="11"/>
        <end position="201"/>
    </location>
</feature>
<dbReference type="NCBIfam" id="NF006047">
    <property type="entry name" value="PRK08193.1"/>
    <property type="match status" value="1"/>
</dbReference>
<evidence type="ECO:0000256" key="2">
    <source>
        <dbReference type="ARBA" id="ARBA00001947"/>
    </source>
</evidence>
<reference evidence="8 9" key="1">
    <citation type="journal article" date="2014" name="Int. J. Syst. Evol. Microbiol.">
        <title>Listeria floridensis sp. nov., Listeria aquatica sp. nov., Listeria cornellensis sp. nov., Listeria riparia sp. nov. and Listeria grandensis sp. nov., from agricultural and natural environments.</title>
        <authorList>
            <person name="den Bakker H.C."/>
            <person name="Warchocki S."/>
            <person name="Wright E.M."/>
            <person name="Allred A.F."/>
            <person name="Ahlstrom C."/>
            <person name="Manuel C.S."/>
            <person name="Stasiewicz M.J."/>
            <person name="Burrell A."/>
            <person name="Roof S."/>
            <person name="Strawn L."/>
            <person name="Fortes E.D."/>
            <person name="Nightingale K.K."/>
            <person name="Kephart D."/>
            <person name="Wiedmann M."/>
        </authorList>
    </citation>
    <scope>NUCLEOTIDE SEQUENCE [LARGE SCALE GENOMIC DNA]</scope>
    <source>
        <strain evidence="8 9">FSL S10-1187</strain>
    </source>
</reference>
<comment type="similarity">
    <text evidence="3">Belongs to the aldolase class II family. AraD/FucA subfamily.</text>
</comment>
<dbReference type="SMART" id="SM01007">
    <property type="entry name" value="Aldolase_II"/>
    <property type="match status" value="1"/>
</dbReference>
<dbReference type="RefSeq" id="WP_036097349.1">
    <property type="nucleotide sequence ID" value="NZ_AODF01000016.1"/>
</dbReference>
<keyword evidence="5" id="KW-0479">Metal-binding</keyword>
<evidence type="ECO:0000259" key="7">
    <source>
        <dbReference type="SMART" id="SM01007"/>
    </source>
</evidence>
<evidence type="ECO:0000256" key="3">
    <source>
        <dbReference type="ARBA" id="ARBA00010037"/>
    </source>
</evidence>
<comment type="caution">
    <text evidence="8">The sequence shown here is derived from an EMBL/GenBank/DDBJ whole genome shotgun (WGS) entry which is preliminary data.</text>
</comment>
<dbReference type="InterPro" id="IPR050197">
    <property type="entry name" value="Aldolase_class_II_sugar_metab"/>
</dbReference>
<protein>
    <recommendedName>
        <fullName evidence="4">L-ribulose-5-phosphate 4-epimerase</fullName>
        <ecNumber evidence="4">5.1.3.4</ecNumber>
    </recommendedName>
</protein>
<evidence type="ECO:0000256" key="1">
    <source>
        <dbReference type="ARBA" id="ARBA00001726"/>
    </source>
</evidence>
<dbReference type="Gene3D" id="3.40.225.10">
    <property type="entry name" value="Class II aldolase/adducin N-terminal domain"/>
    <property type="match status" value="1"/>
</dbReference>
<name>A0ABN0REU1_9LIST</name>
<dbReference type="InterPro" id="IPR036409">
    <property type="entry name" value="Aldolase_II/adducin_N_sf"/>
</dbReference>
<dbReference type="InterPro" id="IPR001303">
    <property type="entry name" value="Aldolase_II/adducin_N"/>
</dbReference>
<dbReference type="EMBL" id="AODF01000016">
    <property type="protein sequence ID" value="EUJ31668.1"/>
    <property type="molecule type" value="Genomic_DNA"/>
</dbReference>
<dbReference type="EC" id="5.1.3.4" evidence="4"/>